<dbReference type="GO" id="GO:0016887">
    <property type="term" value="F:ATP hydrolysis activity"/>
    <property type="evidence" value="ECO:0007669"/>
    <property type="project" value="InterPro"/>
</dbReference>
<dbReference type="GO" id="GO:0005524">
    <property type="term" value="F:ATP binding"/>
    <property type="evidence" value="ECO:0007669"/>
    <property type="project" value="UniProtKB-KW"/>
</dbReference>
<dbReference type="Proteomes" id="UP000031662">
    <property type="component" value="Chromosome"/>
</dbReference>
<keyword evidence="2" id="KW-0547">Nucleotide-binding</keyword>
<keyword evidence="3" id="KW-0067">ATP-binding</keyword>
<evidence type="ECO:0000313" key="6">
    <source>
        <dbReference type="Proteomes" id="UP000031662"/>
    </source>
</evidence>
<dbReference type="GO" id="GO:0015833">
    <property type="term" value="P:peptide transport"/>
    <property type="evidence" value="ECO:0007669"/>
    <property type="project" value="InterPro"/>
</dbReference>
<dbReference type="SUPFAM" id="SSF52540">
    <property type="entry name" value="P-loop containing nucleoside triphosphate hydrolases"/>
    <property type="match status" value="2"/>
</dbReference>
<dbReference type="InterPro" id="IPR013563">
    <property type="entry name" value="Oligopep_ABC_C"/>
</dbReference>
<dbReference type="HOGENOM" id="CLU_000604_86_4_7"/>
<dbReference type="InterPro" id="IPR003593">
    <property type="entry name" value="AAA+_ATPase"/>
</dbReference>
<evidence type="ECO:0000313" key="5">
    <source>
        <dbReference type="EMBL" id="BAO97887.1"/>
    </source>
</evidence>
<feature type="domain" description="ABC transporter" evidence="4">
    <location>
        <begin position="2"/>
        <end position="246"/>
    </location>
</feature>
<dbReference type="NCBIfam" id="NF007739">
    <property type="entry name" value="PRK10419.1"/>
    <property type="match status" value="2"/>
</dbReference>
<dbReference type="AlphaFoldDB" id="A0A060Q121"/>
<dbReference type="GO" id="GO:0055085">
    <property type="term" value="P:transmembrane transport"/>
    <property type="evidence" value="ECO:0007669"/>
    <property type="project" value="UniProtKB-ARBA"/>
</dbReference>
<reference evidence="5 6" key="1">
    <citation type="submission" date="2013-11" db="EMBL/GenBank/DDBJ databases">
        <title>Estimation of Helicobacter pylori bacteriophage ecology using H. pylori isolates.</title>
        <authorList>
            <person name="Uchiyama J."/>
            <person name="Takemura-Uchiyama I."/>
            <person name="Ujihara T."/>
            <person name="Matsuzaki S."/>
        </authorList>
    </citation>
    <scope>NUCLEOTIDE SEQUENCE [LARGE SCALE GENOMIC DNA]</scope>
    <source>
        <strain evidence="5 6">NY40</strain>
    </source>
</reference>
<evidence type="ECO:0000256" key="1">
    <source>
        <dbReference type="ARBA" id="ARBA00022448"/>
    </source>
</evidence>
<evidence type="ECO:0000256" key="3">
    <source>
        <dbReference type="ARBA" id="ARBA00022840"/>
    </source>
</evidence>
<evidence type="ECO:0000259" key="4">
    <source>
        <dbReference type="PROSITE" id="PS50893"/>
    </source>
</evidence>
<accession>A0A060Q121</accession>
<dbReference type="Pfam" id="PF00005">
    <property type="entry name" value="ABC_tran"/>
    <property type="match status" value="2"/>
</dbReference>
<dbReference type="InterPro" id="IPR050319">
    <property type="entry name" value="ABC_transp_ATP-bind"/>
</dbReference>
<dbReference type="Gene3D" id="3.40.50.300">
    <property type="entry name" value="P-loop containing nucleotide triphosphate hydrolases"/>
    <property type="match status" value="2"/>
</dbReference>
<organism evidence="5 6">
    <name type="scientific">Helicobacter pylori NY40</name>
    <dbReference type="NCBI Taxonomy" id="1426844"/>
    <lineage>
        <taxon>Bacteria</taxon>
        <taxon>Pseudomonadati</taxon>
        <taxon>Campylobacterota</taxon>
        <taxon>Epsilonproteobacteria</taxon>
        <taxon>Campylobacterales</taxon>
        <taxon>Helicobacteraceae</taxon>
        <taxon>Helicobacter</taxon>
    </lineage>
</organism>
<dbReference type="CDD" id="cd03257">
    <property type="entry name" value="ABC_NikE_OppD_transporters"/>
    <property type="match status" value="2"/>
</dbReference>
<name>A0A060Q121_HELPX</name>
<dbReference type="RefSeq" id="WP_041050730.1">
    <property type="nucleotide sequence ID" value="NZ_AP014523.1"/>
</dbReference>
<keyword evidence="1" id="KW-0813">Transport</keyword>
<dbReference type="InterPro" id="IPR027417">
    <property type="entry name" value="P-loop_NTPase"/>
</dbReference>
<dbReference type="EMBL" id="AP014523">
    <property type="protein sequence ID" value="BAO97887.1"/>
    <property type="molecule type" value="Genomic_DNA"/>
</dbReference>
<dbReference type="InterPro" id="IPR003439">
    <property type="entry name" value="ABC_transporter-like_ATP-bd"/>
</dbReference>
<protein>
    <submittedName>
        <fullName evidence="5">Oligopeptide permease ATPase protein</fullName>
    </submittedName>
</protein>
<gene>
    <name evidence="5" type="ORF">NY40_0876</name>
</gene>
<dbReference type="PROSITE" id="PS50893">
    <property type="entry name" value="ABC_TRANSPORTER_2"/>
    <property type="match status" value="2"/>
</dbReference>
<dbReference type="SMART" id="SM00382">
    <property type="entry name" value="AAA"/>
    <property type="match status" value="2"/>
</dbReference>
<dbReference type="PROSITE" id="PS00211">
    <property type="entry name" value="ABC_TRANSPORTER_1"/>
    <property type="match status" value="2"/>
</dbReference>
<feature type="domain" description="ABC transporter" evidence="4">
    <location>
        <begin position="264"/>
        <end position="512"/>
    </location>
</feature>
<evidence type="ECO:0000256" key="2">
    <source>
        <dbReference type="ARBA" id="ARBA00022741"/>
    </source>
</evidence>
<dbReference type="Pfam" id="PF08352">
    <property type="entry name" value="oligo_HPY"/>
    <property type="match status" value="2"/>
</dbReference>
<proteinExistence type="predicted"/>
<dbReference type="InterPro" id="IPR017871">
    <property type="entry name" value="ABC_transporter-like_CS"/>
</dbReference>
<sequence length="516" mass="58250">MLEIKNLNCVLNAHFSLQNINISLNPSERVAIVGESGSGKSSIANIIMRLNPRFKPHNGEVLFETTNLLKESEEFMQNLRGNAIAYIAQDPLSSLNPLHKIGKQMSEAYFLHHKNASQTLLKEQVLNAMKQVQLDEKFLDRYPYELSGGQRQRVCIAMGIINVPKLLICDEPTTALDAQIQNQILDLLKQLSTEKNIALLFISHDLKAVKRLADRVYVLKKGEIVETNLTKELFNDPKHEYSKLLIQASNLPAKNLKALDETLLEVKDFSVYYLQKRFFRPSLKKPLIASVNFSLKAKENIGIIGESGSGKSSLALGLLKLALNSGEEKILGQSVGLLNSKAFKPYRKILQMVFQDPYASLNPRLSIQSILIEALRFAYPKASKEEWRHLAELCLEEVRLNSELLNFYAYELSGGERQRVAIARAIALKPRIILLDEPTSALDKSIQKSVLELLLDLQEKQDLSYLFISHDLDVIKAFCDRVLVVSEGKIVETGAIEEVFDNPKHAYTKRLLESRL</sequence>
<dbReference type="PANTHER" id="PTHR43776:SF8">
    <property type="entry name" value="ABC TRANSPORTER, ATP-BINDING PROTEIN"/>
    <property type="match status" value="1"/>
</dbReference>
<dbReference type="PANTHER" id="PTHR43776">
    <property type="entry name" value="TRANSPORT ATP-BINDING PROTEIN"/>
    <property type="match status" value="1"/>
</dbReference>